<keyword evidence="1" id="KW-1133">Transmembrane helix</keyword>
<feature type="transmembrane region" description="Helical" evidence="1">
    <location>
        <begin position="93"/>
        <end position="113"/>
    </location>
</feature>
<dbReference type="EMBL" id="PHNJ01000022">
    <property type="protein sequence ID" value="TYL36105.1"/>
    <property type="molecule type" value="Genomic_DNA"/>
</dbReference>
<keyword evidence="4" id="KW-1185">Reference proteome</keyword>
<evidence type="ECO:0000259" key="2">
    <source>
        <dbReference type="Pfam" id="PF25933"/>
    </source>
</evidence>
<dbReference type="AlphaFoldDB" id="A0A8J8Q2U6"/>
<feature type="transmembrane region" description="Helical" evidence="1">
    <location>
        <begin position="125"/>
        <end position="150"/>
    </location>
</feature>
<organism evidence="3 4">
    <name type="scientific">Natronococcus pandeyae</name>
    <dbReference type="NCBI Taxonomy" id="2055836"/>
    <lineage>
        <taxon>Archaea</taxon>
        <taxon>Methanobacteriati</taxon>
        <taxon>Methanobacteriota</taxon>
        <taxon>Stenosarchaea group</taxon>
        <taxon>Halobacteria</taxon>
        <taxon>Halobacteriales</taxon>
        <taxon>Natrialbaceae</taxon>
        <taxon>Natronococcus</taxon>
    </lineage>
</organism>
<proteinExistence type="predicted"/>
<dbReference type="Pfam" id="PF25933">
    <property type="entry name" value="DUF7978"/>
    <property type="match status" value="1"/>
</dbReference>
<dbReference type="OrthoDB" id="270777at2157"/>
<feature type="domain" description="DUF7978" evidence="2">
    <location>
        <begin position="5"/>
        <end position="184"/>
    </location>
</feature>
<dbReference type="Proteomes" id="UP000766904">
    <property type="component" value="Unassembled WGS sequence"/>
</dbReference>
<reference evidence="3" key="1">
    <citation type="submission" date="2017-11" db="EMBL/GenBank/DDBJ databases">
        <authorList>
            <person name="Kajale S.C."/>
            <person name="Sharma A."/>
        </authorList>
    </citation>
    <scope>NUCLEOTIDE SEQUENCE</scope>
    <source>
        <strain evidence="3">LS1_42</strain>
    </source>
</reference>
<name>A0A8J8Q2U6_9EURY</name>
<keyword evidence="1" id="KW-0812">Transmembrane</keyword>
<feature type="transmembrane region" description="Helical" evidence="1">
    <location>
        <begin position="162"/>
        <end position="185"/>
    </location>
</feature>
<dbReference type="InterPro" id="IPR058284">
    <property type="entry name" value="DUF7978"/>
</dbReference>
<gene>
    <name evidence="3" type="ORF">CV102_24035</name>
</gene>
<evidence type="ECO:0000256" key="1">
    <source>
        <dbReference type="SAM" id="Phobius"/>
    </source>
</evidence>
<feature type="transmembrane region" description="Helical" evidence="1">
    <location>
        <begin position="12"/>
        <end position="33"/>
    </location>
</feature>
<evidence type="ECO:0000313" key="3">
    <source>
        <dbReference type="EMBL" id="TYL36105.1"/>
    </source>
</evidence>
<protein>
    <recommendedName>
        <fullName evidence="2">DUF7978 domain-containing protein</fullName>
    </recommendedName>
</protein>
<evidence type="ECO:0000313" key="4">
    <source>
        <dbReference type="Proteomes" id="UP000766904"/>
    </source>
</evidence>
<keyword evidence="1" id="KW-0472">Membrane</keyword>
<sequence length="190" mass="19877">MNSRQINDLPVVGGAGAGFGAWLLGYAITYVLVAPEIRESPLNRFLEAFEGDPATYEMVGWVFYNAHFVTTVFHDLPLIGSHTTTFIGNQEGFSVLLYALPVGLLLASGLALARYHRAATPTQGALVSMTILPGYLVLSVAGAFLFEVSIAGATGGPDLLPAVFLSGIVYPLLFAGIGGATAGALEARES</sequence>
<dbReference type="RefSeq" id="WP_148860518.1">
    <property type="nucleotide sequence ID" value="NZ_PHNJ01000022.1"/>
</dbReference>
<accession>A0A8J8Q2U6</accession>
<comment type="caution">
    <text evidence="3">The sequence shown here is derived from an EMBL/GenBank/DDBJ whole genome shotgun (WGS) entry which is preliminary data.</text>
</comment>